<dbReference type="EMBL" id="CVRI01000047">
    <property type="protein sequence ID" value="CRK97698.1"/>
    <property type="molecule type" value="Genomic_DNA"/>
</dbReference>
<reference evidence="1 2" key="1">
    <citation type="submission" date="2015-04" db="EMBL/GenBank/DDBJ databases">
        <authorList>
            <person name="Syromyatnikov M.Y."/>
            <person name="Popov V.N."/>
        </authorList>
    </citation>
    <scope>NUCLEOTIDE SEQUENCE [LARGE SCALE GENOMIC DNA]</scope>
</reference>
<dbReference type="Proteomes" id="UP000183832">
    <property type="component" value="Unassembled WGS sequence"/>
</dbReference>
<keyword evidence="2" id="KW-1185">Reference proteome</keyword>
<accession>A0A1J1ID75</accession>
<dbReference type="AlphaFoldDB" id="A0A1J1ID75"/>
<proteinExistence type="predicted"/>
<name>A0A1J1ID75_9DIPT</name>
<sequence>MKKIIEAGKWRCEKIGTEFNLWDSTTDFHLNLCFTSMILLEGNQIWSLAYGHRFISIGLAKRVQVRNE</sequence>
<organism evidence="1 2">
    <name type="scientific">Clunio marinus</name>
    <dbReference type="NCBI Taxonomy" id="568069"/>
    <lineage>
        <taxon>Eukaryota</taxon>
        <taxon>Metazoa</taxon>
        <taxon>Ecdysozoa</taxon>
        <taxon>Arthropoda</taxon>
        <taxon>Hexapoda</taxon>
        <taxon>Insecta</taxon>
        <taxon>Pterygota</taxon>
        <taxon>Neoptera</taxon>
        <taxon>Endopterygota</taxon>
        <taxon>Diptera</taxon>
        <taxon>Nematocera</taxon>
        <taxon>Chironomoidea</taxon>
        <taxon>Chironomidae</taxon>
        <taxon>Clunio</taxon>
    </lineage>
</organism>
<protein>
    <submittedName>
        <fullName evidence="1">CLUMA_CG011078, isoform A</fullName>
    </submittedName>
</protein>
<evidence type="ECO:0000313" key="2">
    <source>
        <dbReference type="Proteomes" id="UP000183832"/>
    </source>
</evidence>
<evidence type="ECO:0000313" key="1">
    <source>
        <dbReference type="EMBL" id="CRK97698.1"/>
    </source>
</evidence>
<gene>
    <name evidence="1" type="ORF">CLUMA_CG011078</name>
</gene>